<reference evidence="3" key="1">
    <citation type="journal article" date="2011" name="PLoS Genet.">
        <title>Genomic analysis of the necrotrophic fungal pathogens Sclerotinia sclerotiorum and Botrytis cinerea.</title>
        <authorList>
            <person name="Amselem J."/>
            <person name="Cuomo C.A."/>
            <person name="van Kan J.A."/>
            <person name="Viaud M."/>
            <person name="Benito E.P."/>
            <person name="Couloux A."/>
            <person name="Coutinho P.M."/>
            <person name="de Vries R.P."/>
            <person name="Dyer P.S."/>
            <person name="Fillinger S."/>
            <person name="Fournier E."/>
            <person name="Gout L."/>
            <person name="Hahn M."/>
            <person name="Kohn L."/>
            <person name="Lapalu N."/>
            <person name="Plummer K.M."/>
            <person name="Pradier J.M."/>
            <person name="Quevillon E."/>
            <person name="Sharon A."/>
            <person name="Simon A."/>
            <person name="ten Have A."/>
            <person name="Tudzynski B."/>
            <person name="Tudzynski P."/>
            <person name="Wincker P."/>
            <person name="Andrew M."/>
            <person name="Anthouard V."/>
            <person name="Beever R.E."/>
            <person name="Beffa R."/>
            <person name="Benoit I."/>
            <person name="Bouzid O."/>
            <person name="Brault B."/>
            <person name="Chen Z."/>
            <person name="Choquer M."/>
            <person name="Collemare J."/>
            <person name="Cotton P."/>
            <person name="Danchin E.G."/>
            <person name="Da Silva C."/>
            <person name="Gautier A."/>
            <person name="Giraud C."/>
            <person name="Giraud T."/>
            <person name="Gonzalez C."/>
            <person name="Grossetete S."/>
            <person name="Guldener U."/>
            <person name="Henrissat B."/>
            <person name="Howlett B.J."/>
            <person name="Kodira C."/>
            <person name="Kretschmer M."/>
            <person name="Lappartient A."/>
            <person name="Leroch M."/>
            <person name="Levis C."/>
            <person name="Mauceli E."/>
            <person name="Neuveglise C."/>
            <person name="Oeser B."/>
            <person name="Pearson M."/>
            <person name="Poulain J."/>
            <person name="Poussereau N."/>
            <person name="Quesneville H."/>
            <person name="Rascle C."/>
            <person name="Schumacher J."/>
            <person name="Segurens B."/>
            <person name="Sexton A."/>
            <person name="Silva E."/>
            <person name="Sirven C."/>
            <person name="Soanes D.M."/>
            <person name="Talbot N.J."/>
            <person name="Templeton M."/>
            <person name="Yandava C."/>
            <person name="Yarden O."/>
            <person name="Zeng Q."/>
            <person name="Rollins J.A."/>
            <person name="Lebrun M.H."/>
            <person name="Dickman M."/>
        </authorList>
    </citation>
    <scope>NUCLEOTIDE SEQUENCE [LARGE SCALE GENOMIC DNA]</scope>
    <source>
        <strain evidence="3">ATCC 18683 / 1980 / Ss-1</strain>
    </source>
</reference>
<organism evidence="2 3">
    <name type="scientific">Sclerotinia sclerotiorum (strain ATCC 18683 / 1980 / Ss-1)</name>
    <name type="common">White mold</name>
    <name type="synonym">Whetzelinia sclerotiorum</name>
    <dbReference type="NCBI Taxonomy" id="665079"/>
    <lineage>
        <taxon>Eukaryota</taxon>
        <taxon>Fungi</taxon>
        <taxon>Dikarya</taxon>
        <taxon>Ascomycota</taxon>
        <taxon>Pezizomycotina</taxon>
        <taxon>Leotiomycetes</taxon>
        <taxon>Helotiales</taxon>
        <taxon>Sclerotiniaceae</taxon>
        <taxon>Sclerotinia</taxon>
    </lineage>
</organism>
<protein>
    <submittedName>
        <fullName evidence="2">Uncharacterized protein</fullName>
    </submittedName>
</protein>
<dbReference type="KEGG" id="ssl:SS1G_03150"/>
<dbReference type="EMBL" id="CH476624">
    <property type="protein sequence ID" value="EDO00677.1"/>
    <property type="molecule type" value="Genomic_DNA"/>
</dbReference>
<dbReference type="HOGENOM" id="CLU_2655953_0_0_1"/>
<gene>
    <name evidence="2" type="ORF">SS1G_03150</name>
</gene>
<name>A7ECW1_SCLS1</name>
<proteinExistence type="predicted"/>
<dbReference type="GeneID" id="5491568"/>
<evidence type="ECO:0000256" key="1">
    <source>
        <dbReference type="SAM" id="MobiDB-lite"/>
    </source>
</evidence>
<feature type="compositionally biased region" description="Acidic residues" evidence="1">
    <location>
        <begin position="1"/>
        <end position="12"/>
    </location>
</feature>
<sequence>MIDVDIDIDSDNDDKKGGTREKLSSFGNDDDLPGVIRKLGTNMGETQSVVIWKLLLVKMSQSPEKGLHGLNLFEFN</sequence>
<dbReference type="AlphaFoldDB" id="A7ECW1"/>
<evidence type="ECO:0000313" key="3">
    <source>
        <dbReference type="Proteomes" id="UP000001312"/>
    </source>
</evidence>
<dbReference type="Proteomes" id="UP000001312">
    <property type="component" value="Unassembled WGS sequence"/>
</dbReference>
<dbReference type="InParanoid" id="A7ECW1"/>
<dbReference type="RefSeq" id="XP_001595062.1">
    <property type="nucleotide sequence ID" value="XM_001595012.1"/>
</dbReference>
<feature type="region of interest" description="Disordered" evidence="1">
    <location>
        <begin position="1"/>
        <end position="29"/>
    </location>
</feature>
<feature type="compositionally biased region" description="Basic and acidic residues" evidence="1">
    <location>
        <begin position="13"/>
        <end position="23"/>
    </location>
</feature>
<keyword evidence="3" id="KW-1185">Reference proteome</keyword>
<evidence type="ECO:0000313" key="2">
    <source>
        <dbReference type="EMBL" id="EDO00677.1"/>
    </source>
</evidence>
<accession>A7ECW1</accession>